<evidence type="ECO:0000313" key="1">
    <source>
        <dbReference type="Ensembl" id="ENSSGRP00000053246.1"/>
    </source>
</evidence>
<organism evidence="1 2">
    <name type="scientific">Sinocyclocheilus grahami</name>
    <name type="common">Dianchi golden-line fish</name>
    <name type="synonym">Barbus grahami</name>
    <dbReference type="NCBI Taxonomy" id="75366"/>
    <lineage>
        <taxon>Eukaryota</taxon>
        <taxon>Metazoa</taxon>
        <taxon>Chordata</taxon>
        <taxon>Craniata</taxon>
        <taxon>Vertebrata</taxon>
        <taxon>Euteleostomi</taxon>
        <taxon>Actinopterygii</taxon>
        <taxon>Neopterygii</taxon>
        <taxon>Teleostei</taxon>
        <taxon>Ostariophysi</taxon>
        <taxon>Cypriniformes</taxon>
        <taxon>Cyprinidae</taxon>
        <taxon>Cyprininae</taxon>
        <taxon>Sinocyclocheilus</taxon>
    </lineage>
</organism>
<dbReference type="Ensembl" id="ENSSGRT00000056902.1">
    <property type="protein sequence ID" value="ENSSGRP00000053246.1"/>
    <property type="gene ID" value="ENSSGRG00000028127.1"/>
</dbReference>
<sequence>MDEVLEKFLEDQKSKIAEEKACLEQEPPYMEMRGTLLGQKHDCCGFPPSVLYLTVL</sequence>
<protein>
    <submittedName>
        <fullName evidence="1">Uncharacterized protein</fullName>
    </submittedName>
</protein>
<reference evidence="1" key="1">
    <citation type="submission" date="2025-08" db="UniProtKB">
        <authorList>
            <consortium name="Ensembl"/>
        </authorList>
    </citation>
    <scope>IDENTIFICATION</scope>
</reference>
<name>A0A672NTM7_SINGR</name>
<evidence type="ECO:0000313" key="2">
    <source>
        <dbReference type="Proteomes" id="UP000472262"/>
    </source>
</evidence>
<dbReference type="AlphaFoldDB" id="A0A672NTM7"/>
<reference evidence="1" key="2">
    <citation type="submission" date="2025-09" db="UniProtKB">
        <authorList>
            <consortium name="Ensembl"/>
        </authorList>
    </citation>
    <scope>IDENTIFICATION</scope>
</reference>
<dbReference type="InParanoid" id="A0A672NTM7"/>
<keyword evidence="2" id="KW-1185">Reference proteome</keyword>
<dbReference type="Proteomes" id="UP000472262">
    <property type="component" value="Unassembled WGS sequence"/>
</dbReference>
<accession>A0A672NTM7</accession>
<proteinExistence type="predicted"/>